<dbReference type="GO" id="GO:0000150">
    <property type="term" value="F:DNA strand exchange activity"/>
    <property type="evidence" value="ECO:0007669"/>
    <property type="project" value="InterPro"/>
</dbReference>
<accession>A0A6M1LWD8</accession>
<organism evidence="2 3">
    <name type="scientific">Falsiroseomonas algicola</name>
    <dbReference type="NCBI Taxonomy" id="2716930"/>
    <lineage>
        <taxon>Bacteria</taxon>
        <taxon>Pseudomonadati</taxon>
        <taxon>Pseudomonadota</taxon>
        <taxon>Alphaproteobacteria</taxon>
        <taxon>Acetobacterales</taxon>
        <taxon>Roseomonadaceae</taxon>
        <taxon>Falsiroseomonas</taxon>
    </lineage>
</organism>
<keyword evidence="3" id="KW-1185">Reference proteome</keyword>
<dbReference type="Pfam" id="PF00239">
    <property type="entry name" value="Resolvase"/>
    <property type="match status" value="1"/>
</dbReference>
<evidence type="ECO:0000313" key="3">
    <source>
        <dbReference type="Proteomes" id="UP000475385"/>
    </source>
</evidence>
<gene>
    <name evidence="2" type="ORF">G3576_30405</name>
</gene>
<protein>
    <submittedName>
        <fullName evidence="2">Recombinase family protein</fullName>
    </submittedName>
</protein>
<feature type="domain" description="Resolvase/invertase-type recombinase catalytic" evidence="1">
    <location>
        <begin position="3"/>
        <end position="140"/>
    </location>
</feature>
<dbReference type="GO" id="GO:0003677">
    <property type="term" value="F:DNA binding"/>
    <property type="evidence" value="ECO:0007669"/>
    <property type="project" value="InterPro"/>
</dbReference>
<evidence type="ECO:0000313" key="2">
    <source>
        <dbReference type="EMBL" id="NGM24339.1"/>
    </source>
</evidence>
<dbReference type="EMBL" id="JAAIKB010000032">
    <property type="protein sequence ID" value="NGM24339.1"/>
    <property type="molecule type" value="Genomic_DNA"/>
</dbReference>
<dbReference type="InterPro" id="IPR036162">
    <property type="entry name" value="Resolvase-like_N_sf"/>
</dbReference>
<sequence>MTVAAYLRIAPGYPLSVDEQRAAVAERAQREGLTLGRIYADGPGRGTAGRAALLRSVEERRVSTVVTASICRLGTTWPSLLRVLTVFAEARVSLLITDDGDPQKVDALLAAVPTLIAVRSALHREAAAVGRAKAKARGVTFGRPRISGIKAARAIEALNGGAGIREAGRRAGISPASVLRLSR</sequence>
<dbReference type="Gene3D" id="3.40.50.1390">
    <property type="entry name" value="Resolvase, N-terminal catalytic domain"/>
    <property type="match status" value="1"/>
</dbReference>
<dbReference type="SMART" id="SM00857">
    <property type="entry name" value="Resolvase"/>
    <property type="match status" value="1"/>
</dbReference>
<evidence type="ECO:0000259" key="1">
    <source>
        <dbReference type="SMART" id="SM00857"/>
    </source>
</evidence>
<name>A0A6M1LWD8_9PROT</name>
<reference evidence="2 3" key="1">
    <citation type="submission" date="2020-03" db="EMBL/GenBank/DDBJ databases">
        <title>Roseomonas stagni sp. nov., isolated from pond water in Japan.</title>
        <authorList>
            <person name="Furuhata K."/>
            <person name="Miyamoto H."/>
            <person name="Goto K."/>
        </authorList>
    </citation>
    <scope>NUCLEOTIDE SEQUENCE [LARGE SCALE GENOMIC DNA]</scope>
    <source>
        <strain evidence="2 3">PeD5</strain>
    </source>
</reference>
<dbReference type="Proteomes" id="UP000475385">
    <property type="component" value="Unassembled WGS sequence"/>
</dbReference>
<comment type="caution">
    <text evidence="2">The sequence shown here is derived from an EMBL/GenBank/DDBJ whole genome shotgun (WGS) entry which is preliminary data.</text>
</comment>
<proteinExistence type="predicted"/>
<dbReference type="AlphaFoldDB" id="A0A6M1LWD8"/>
<dbReference type="SUPFAM" id="SSF53041">
    <property type="entry name" value="Resolvase-like"/>
    <property type="match status" value="1"/>
</dbReference>
<dbReference type="InterPro" id="IPR006119">
    <property type="entry name" value="Resolv_N"/>
</dbReference>
<dbReference type="RefSeq" id="WP_164698249.1">
    <property type="nucleotide sequence ID" value="NZ_JAAIKB010000032.1"/>
</dbReference>